<proteinExistence type="predicted"/>
<reference evidence="1" key="1">
    <citation type="submission" date="2023-12" db="EMBL/GenBank/DDBJ databases">
        <title>Genome assembly of Anisodus tanguticus.</title>
        <authorList>
            <person name="Wang Y.-J."/>
        </authorList>
    </citation>
    <scope>NUCLEOTIDE SEQUENCE</scope>
    <source>
        <strain evidence="1">KB-2021</strain>
        <tissue evidence="1">Leaf</tissue>
    </source>
</reference>
<evidence type="ECO:0000313" key="2">
    <source>
        <dbReference type="Proteomes" id="UP001291623"/>
    </source>
</evidence>
<keyword evidence="2" id="KW-1185">Reference proteome</keyword>
<dbReference type="EMBL" id="JAVYJV010000014">
    <property type="protein sequence ID" value="KAK4354319.1"/>
    <property type="molecule type" value="Genomic_DNA"/>
</dbReference>
<evidence type="ECO:0000313" key="1">
    <source>
        <dbReference type="EMBL" id="KAK4354319.1"/>
    </source>
</evidence>
<sequence>MNESRFNSPPLLTAVQARLSNFTEGLLETAALPTKVEVRLSLLSSAFESSPVGDCLSFSHGTADDELSGSINMNDDIHQPSVLNFPLSLEPVEPYVGM</sequence>
<dbReference type="AlphaFoldDB" id="A0AAE1RNE6"/>
<dbReference type="Proteomes" id="UP001291623">
    <property type="component" value="Unassembled WGS sequence"/>
</dbReference>
<comment type="caution">
    <text evidence="1">The sequence shown here is derived from an EMBL/GenBank/DDBJ whole genome shotgun (WGS) entry which is preliminary data.</text>
</comment>
<protein>
    <submittedName>
        <fullName evidence="1">Uncharacterized protein</fullName>
    </submittedName>
</protein>
<organism evidence="1 2">
    <name type="scientific">Anisodus tanguticus</name>
    <dbReference type="NCBI Taxonomy" id="243964"/>
    <lineage>
        <taxon>Eukaryota</taxon>
        <taxon>Viridiplantae</taxon>
        <taxon>Streptophyta</taxon>
        <taxon>Embryophyta</taxon>
        <taxon>Tracheophyta</taxon>
        <taxon>Spermatophyta</taxon>
        <taxon>Magnoliopsida</taxon>
        <taxon>eudicotyledons</taxon>
        <taxon>Gunneridae</taxon>
        <taxon>Pentapetalae</taxon>
        <taxon>asterids</taxon>
        <taxon>lamiids</taxon>
        <taxon>Solanales</taxon>
        <taxon>Solanaceae</taxon>
        <taxon>Solanoideae</taxon>
        <taxon>Hyoscyameae</taxon>
        <taxon>Anisodus</taxon>
    </lineage>
</organism>
<gene>
    <name evidence="1" type="ORF">RND71_026513</name>
</gene>
<accession>A0AAE1RNE6</accession>
<name>A0AAE1RNE6_9SOLA</name>